<name>A0A2W1FN64_9PLEO</name>
<reference evidence="1 2" key="1">
    <citation type="journal article" date="2018" name="BMC Genomics">
        <title>Comparative genomics of the wheat fungal pathogen Pyrenophora tritici-repentis reveals chromosomal variations and genome plasticity.</title>
        <authorList>
            <person name="Moolhuijzen P."/>
            <person name="See P.T."/>
            <person name="Hane J.K."/>
            <person name="Shi G."/>
            <person name="Liu Z."/>
            <person name="Oliver R.P."/>
            <person name="Moffat C.S."/>
        </authorList>
    </citation>
    <scope>NUCLEOTIDE SEQUENCE [LARGE SCALE GENOMIC DNA]</scope>
    <source>
        <strain evidence="1">M4</strain>
    </source>
</reference>
<evidence type="ECO:0000313" key="1">
    <source>
        <dbReference type="EMBL" id="KAF7578588.1"/>
    </source>
</evidence>
<sequence>MLSSMLLAASAIALGVSAQDLPHHYARDAGVAVDVDIRLPALYVHAELDAEVDADIHVDLNLLNIIEVKADVDIQAELQAKVDLWVGPEIDFIHGQKWYLSHTSGTPFSNLTHGGCEFKYQNPSDPKSEVDFLLALEVGVIGLDVQVGTIFGGLVAYPNYPYSWKFTGAGQLLSVTADITILGWGTDANGNAFLVIHNSAFVGLNIGASISIYSASAHGVADVTLHAIIAASIDLNVLDIKVLVNVLVSLGIQINAEIDLDLLDGCDAACRANQYTRNFPLLSIGSRKFKA</sequence>
<organism evidence="1 2">
    <name type="scientific">Pyrenophora tritici-repentis</name>
    <dbReference type="NCBI Taxonomy" id="45151"/>
    <lineage>
        <taxon>Eukaryota</taxon>
        <taxon>Fungi</taxon>
        <taxon>Dikarya</taxon>
        <taxon>Ascomycota</taxon>
        <taxon>Pezizomycotina</taxon>
        <taxon>Dothideomycetes</taxon>
        <taxon>Pleosporomycetidae</taxon>
        <taxon>Pleosporales</taxon>
        <taxon>Pleosporineae</taxon>
        <taxon>Pleosporaceae</taxon>
        <taxon>Pyrenophora</taxon>
    </lineage>
</organism>
<comment type="caution">
    <text evidence="1">The sequence shown here is derived from an EMBL/GenBank/DDBJ whole genome shotgun (WGS) entry which is preliminary data.</text>
</comment>
<proteinExistence type="predicted"/>
<accession>A0A2W1FN64</accession>
<dbReference type="GeneID" id="6339900"/>
<dbReference type="EMBL" id="NQIK02000001">
    <property type="protein sequence ID" value="KAF7578588.1"/>
    <property type="molecule type" value="Genomic_DNA"/>
</dbReference>
<dbReference type="Proteomes" id="UP000245464">
    <property type="component" value="Chromosome 1"/>
</dbReference>
<evidence type="ECO:0000313" key="2">
    <source>
        <dbReference type="Proteomes" id="UP000245464"/>
    </source>
</evidence>
<dbReference type="OrthoDB" id="10362640at2759"/>
<dbReference type="RefSeq" id="XP_001932565.1">
    <property type="nucleotide sequence ID" value="XM_001932530.2"/>
</dbReference>
<dbReference type="KEGG" id="ptrr:6339900"/>
<gene>
    <name evidence="1" type="ORF">PtrM4_028280</name>
</gene>
<dbReference type="AlphaFoldDB" id="A0A2W1FN64"/>
<protein>
    <submittedName>
        <fullName evidence="1">Herpes-BLLF1 domain containing protein</fullName>
    </submittedName>
</protein>